<evidence type="ECO:0000313" key="1">
    <source>
        <dbReference type="EMBL" id="SDN10527.1"/>
    </source>
</evidence>
<gene>
    <name evidence="1" type="ORF">SAMN04488137_3554</name>
</gene>
<accession>A0A1G9YNB9</accession>
<dbReference type="EMBL" id="FNHW01000001">
    <property type="protein sequence ID" value="SDN10527.1"/>
    <property type="molecule type" value="Genomic_DNA"/>
</dbReference>
<evidence type="ECO:0008006" key="3">
    <source>
        <dbReference type="Google" id="ProtNLM"/>
    </source>
</evidence>
<evidence type="ECO:0000313" key="2">
    <source>
        <dbReference type="Proteomes" id="UP000199544"/>
    </source>
</evidence>
<dbReference type="Pfam" id="PF13780">
    <property type="entry name" value="DUF4176"/>
    <property type="match status" value="1"/>
</dbReference>
<dbReference type="Proteomes" id="UP000199544">
    <property type="component" value="Unassembled WGS sequence"/>
</dbReference>
<dbReference type="OrthoDB" id="5124454at2"/>
<name>A0A1G9YNB9_9BACL</name>
<organism evidence="1 2">
    <name type="scientific">Fictibacillus solisalsi</name>
    <dbReference type="NCBI Taxonomy" id="459525"/>
    <lineage>
        <taxon>Bacteria</taxon>
        <taxon>Bacillati</taxon>
        <taxon>Bacillota</taxon>
        <taxon>Bacilli</taxon>
        <taxon>Bacillales</taxon>
        <taxon>Fictibacillaceae</taxon>
        <taxon>Fictibacillus</taxon>
    </lineage>
</organism>
<reference evidence="2" key="1">
    <citation type="submission" date="2016-10" db="EMBL/GenBank/DDBJ databases">
        <authorList>
            <person name="Varghese N."/>
            <person name="Submissions S."/>
        </authorList>
    </citation>
    <scope>NUCLEOTIDE SEQUENCE [LARGE SCALE GENOMIC DNA]</scope>
    <source>
        <strain evidence="2">CGMCC 1.6854</strain>
    </source>
</reference>
<dbReference type="InterPro" id="IPR025233">
    <property type="entry name" value="DUF4176"/>
</dbReference>
<proteinExistence type="predicted"/>
<dbReference type="STRING" id="459525.SAMN04488137_3554"/>
<keyword evidence="2" id="KW-1185">Reference proteome</keyword>
<protein>
    <recommendedName>
        <fullName evidence="3">DUF4176 domain-containing protein</fullName>
    </recommendedName>
</protein>
<dbReference type="RefSeq" id="WP_090236384.1">
    <property type="nucleotide sequence ID" value="NZ_FNHW01000001.1"/>
</dbReference>
<dbReference type="AlphaFoldDB" id="A0A1G9YNB9"/>
<sequence length="100" mass="11426">MTEKFPLPIGTVVTLEGSDRPVMIYGRMPIAGDEVLFDYIGCSYPTGHSNSNNNIYFQHCKIQSILHKGYISEEEEDLSIKLEVERERLREDEETSEEGV</sequence>